<dbReference type="GO" id="GO:0016887">
    <property type="term" value="F:ATP hydrolysis activity"/>
    <property type="evidence" value="ECO:0007669"/>
    <property type="project" value="InterPro"/>
</dbReference>
<evidence type="ECO:0000256" key="5">
    <source>
        <dbReference type="ARBA" id="ARBA00022989"/>
    </source>
</evidence>
<dbReference type="Gene3D" id="1.20.1560.10">
    <property type="entry name" value="ABC transporter type 1, transmembrane domain"/>
    <property type="match status" value="1"/>
</dbReference>
<dbReference type="PANTHER" id="PTHR43394">
    <property type="entry name" value="ATP-DEPENDENT PERMEASE MDL1, MITOCHONDRIAL"/>
    <property type="match status" value="1"/>
</dbReference>
<keyword evidence="4" id="KW-0067">ATP-binding</keyword>
<gene>
    <name evidence="10" type="ORF">BGO89_12955</name>
</gene>
<dbReference type="InterPro" id="IPR027417">
    <property type="entry name" value="P-loop_NTPase"/>
</dbReference>
<dbReference type="SMART" id="SM00382">
    <property type="entry name" value="AAA"/>
    <property type="match status" value="1"/>
</dbReference>
<keyword evidence="2 7" id="KW-0812">Transmembrane</keyword>
<dbReference type="GO" id="GO:0005886">
    <property type="term" value="C:plasma membrane"/>
    <property type="evidence" value="ECO:0007669"/>
    <property type="project" value="UniProtKB-SubCell"/>
</dbReference>
<feature type="transmembrane region" description="Helical" evidence="7">
    <location>
        <begin position="199"/>
        <end position="219"/>
    </location>
</feature>
<evidence type="ECO:0008006" key="12">
    <source>
        <dbReference type="Google" id="ProtNLM"/>
    </source>
</evidence>
<sequence>MRNRIGMSESERIQLNNDLVEALERVLPPEMVPRASVRAHALLARNDITPHRALDVLATILRDAGVETELVRIDGDMVPAGFMVDAQYHLRYVDAGAPEARQALDERILVVRGRVTSFLTRAAQPPAIRSAMTRTNGTDTVASFRDVWPFLRAILMEERSNILVVIGYSIVSSLLALVVPITAQAVVNAVALGVFNKQLLVLCALVFLGLLASGVVGVLERWVIDLIQRRIFVFTSFAFIQRLPALRLAALREQYAPELVNRFFDVITIQKSVGKILLEGINAILVLTVGLVVLGFYHPFFLLYDAILVAFLPFIVYVLGRGGIGAAMRVSKRKYAVAAWLEEVARAHLAVKLTGARSFVYDTLDTIASTYVEDRRRHFVILARQMFGSMFFKSVATVGVLGLGGILVIDQQMSLGQLVAAEIVIVMMLNAVEKLIGQLDLYYDLVAAVDKVSSVMNKPLEDVGGVLVPASTTGGSIEMRDVWFTYEGAAQPTLRGASLLVPSGGRISLVGNSGSGKTTLLHMLLGLERPDRGMILVNGVEVRSADLTSLRARFGLVSPIDQLVDGTIEENVVLGRPISHTDVQWALRMACLHDDIMALPDGLATELRADGLTISFGMQRRILFARMIVHRPEILLLDEAFDGIENATKHRMLEAILAYPSWTIVNVSHDGDVVRSTDTIYLMHDGRITPPEDKADA</sequence>
<dbReference type="AlphaFoldDB" id="A0A1M3KV07"/>
<dbReference type="InterPro" id="IPR039421">
    <property type="entry name" value="Type_1_exporter"/>
</dbReference>
<keyword evidence="5 7" id="KW-1133">Transmembrane helix</keyword>
<dbReference type="SUPFAM" id="SSF90123">
    <property type="entry name" value="ABC transporter transmembrane region"/>
    <property type="match status" value="1"/>
</dbReference>
<feature type="domain" description="ABC transporter" evidence="8">
    <location>
        <begin position="477"/>
        <end position="697"/>
    </location>
</feature>
<evidence type="ECO:0000259" key="9">
    <source>
        <dbReference type="PROSITE" id="PS50929"/>
    </source>
</evidence>
<evidence type="ECO:0000256" key="7">
    <source>
        <dbReference type="SAM" id="Phobius"/>
    </source>
</evidence>
<evidence type="ECO:0000256" key="1">
    <source>
        <dbReference type="ARBA" id="ARBA00004651"/>
    </source>
</evidence>
<dbReference type="PROSITE" id="PS00211">
    <property type="entry name" value="ABC_TRANSPORTER_1"/>
    <property type="match status" value="1"/>
</dbReference>
<dbReference type="InterPro" id="IPR036640">
    <property type="entry name" value="ABC1_TM_sf"/>
</dbReference>
<comment type="caution">
    <text evidence="10">The sequence shown here is derived from an EMBL/GenBank/DDBJ whole genome shotgun (WGS) entry which is preliminary data.</text>
</comment>
<dbReference type="InterPro" id="IPR017871">
    <property type="entry name" value="ABC_transporter-like_CS"/>
</dbReference>
<dbReference type="Pfam" id="PF00005">
    <property type="entry name" value="ABC_tran"/>
    <property type="match status" value="1"/>
</dbReference>
<reference evidence="10 11" key="1">
    <citation type="submission" date="2016-09" db="EMBL/GenBank/DDBJ databases">
        <title>Genome-resolved meta-omics ties microbial dynamics to process performance in biotechnology for thiocyanate degradation.</title>
        <authorList>
            <person name="Kantor R.S."/>
            <person name="Huddy R.J."/>
            <person name="Iyer R."/>
            <person name="Thomas B.C."/>
            <person name="Brown C.T."/>
            <person name="Anantharaman K."/>
            <person name="Tringe S."/>
            <person name="Hettich R.L."/>
            <person name="Harrison S.T."/>
            <person name="Banfield J.F."/>
        </authorList>
    </citation>
    <scope>NUCLEOTIDE SEQUENCE [LARGE SCALE GENOMIC DNA]</scope>
    <source>
        <strain evidence="10">59-99</strain>
    </source>
</reference>
<evidence type="ECO:0000256" key="2">
    <source>
        <dbReference type="ARBA" id="ARBA00022692"/>
    </source>
</evidence>
<keyword evidence="3" id="KW-0547">Nucleotide-binding</keyword>
<dbReference type="GO" id="GO:0015421">
    <property type="term" value="F:ABC-type oligopeptide transporter activity"/>
    <property type="evidence" value="ECO:0007669"/>
    <property type="project" value="TreeGrafter"/>
</dbReference>
<evidence type="ECO:0000313" key="11">
    <source>
        <dbReference type="Proteomes" id="UP000184233"/>
    </source>
</evidence>
<organism evidence="10 11">
    <name type="scientific">Candidatus Kapaibacterium thiocyanatum</name>
    <dbReference type="NCBI Taxonomy" id="1895771"/>
    <lineage>
        <taxon>Bacteria</taxon>
        <taxon>Pseudomonadati</taxon>
        <taxon>Candidatus Kapaibacteriota</taxon>
        <taxon>Candidatus Kapaibacteriia</taxon>
        <taxon>Candidatus Kapaibacteriales</taxon>
        <taxon>Candidatus Kapaibacteriaceae</taxon>
        <taxon>Candidatus Kapaibacterium</taxon>
    </lineage>
</organism>
<feature type="transmembrane region" description="Helical" evidence="7">
    <location>
        <begin position="386"/>
        <end position="409"/>
    </location>
</feature>
<evidence type="ECO:0000259" key="8">
    <source>
        <dbReference type="PROSITE" id="PS50893"/>
    </source>
</evidence>
<evidence type="ECO:0000256" key="6">
    <source>
        <dbReference type="ARBA" id="ARBA00023136"/>
    </source>
</evidence>
<comment type="subcellular location">
    <subcellularLocation>
        <location evidence="1">Cell membrane</location>
        <topology evidence="1">Multi-pass membrane protein</topology>
    </subcellularLocation>
</comment>
<dbReference type="SUPFAM" id="SSF52540">
    <property type="entry name" value="P-loop containing nucleoside triphosphate hydrolases"/>
    <property type="match status" value="1"/>
</dbReference>
<evidence type="ECO:0000256" key="3">
    <source>
        <dbReference type="ARBA" id="ARBA00022741"/>
    </source>
</evidence>
<dbReference type="GO" id="GO:0005524">
    <property type="term" value="F:ATP binding"/>
    <property type="evidence" value="ECO:0007669"/>
    <property type="project" value="UniProtKB-KW"/>
</dbReference>
<feature type="transmembrane region" description="Helical" evidence="7">
    <location>
        <begin position="303"/>
        <end position="324"/>
    </location>
</feature>
<accession>A0A1M3KV07</accession>
<feature type="transmembrane region" description="Helical" evidence="7">
    <location>
        <begin position="162"/>
        <end position="187"/>
    </location>
</feature>
<feature type="domain" description="ABC transmembrane type-1" evidence="9">
    <location>
        <begin position="163"/>
        <end position="444"/>
    </location>
</feature>
<protein>
    <recommendedName>
        <fullName evidence="12">ABC transporter</fullName>
    </recommendedName>
</protein>
<dbReference type="PROSITE" id="PS50929">
    <property type="entry name" value="ABC_TM1F"/>
    <property type="match status" value="1"/>
</dbReference>
<name>A0A1M3KV07_9BACT</name>
<dbReference type="EMBL" id="MKVH01000025">
    <property type="protein sequence ID" value="OJX56243.1"/>
    <property type="molecule type" value="Genomic_DNA"/>
</dbReference>
<keyword evidence="6 7" id="KW-0472">Membrane</keyword>
<dbReference type="InterPro" id="IPR003593">
    <property type="entry name" value="AAA+_ATPase"/>
</dbReference>
<feature type="transmembrane region" description="Helical" evidence="7">
    <location>
        <begin position="276"/>
        <end position="297"/>
    </location>
</feature>
<proteinExistence type="predicted"/>
<dbReference type="InterPro" id="IPR011527">
    <property type="entry name" value="ABC1_TM_dom"/>
</dbReference>
<dbReference type="STRING" id="1895771.BGO89_12955"/>
<dbReference type="Proteomes" id="UP000184233">
    <property type="component" value="Unassembled WGS sequence"/>
</dbReference>
<evidence type="ECO:0000313" key="10">
    <source>
        <dbReference type="EMBL" id="OJX56243.1"/>
    </source>
</evidence>
<dbReference type="PROSITE" id="PS50893">
    <property type="entry name" value="ABC_TRANSPORTER_2"/>
    <property type="match status" value="1"/>
</dbReference>
<dbReference type="PANTHER" id="PTHR43394:SF4">
    <property type="entry name" value="TOXIN SECRETION ABC TRANSPORTER ATP-BINDING PROTEIN"/>
    <property type="match status" value="1"/>
</dbReference>
<dbReference type="InterPro" id="IPR003439">
    <property type="entry name" value="ABC_transporter-like_ATP-bd"/>
</dbReference>
<evidence type="ECO:0000256" key="4">
    <source>
        <dbReference type="ARBA" id="ARBA00022840"/>
    </source>
</evidence>
<dbReference type="Gene3D" id="3.40.50.300">
    <property type="entry name" value="P-loop containing nucleotide triphosphate hydrolases"/>
    <property type="match status" value="1"/>
</dbReference>